<dbReference type="Pfam" id="PF01663">
    <property type="entry name" value="Phosphodiest"/>
    <property type="match status" value="1"/>
</dbReference>
<proteinExistence type="predicted"/>
<dbReference type="GO" id="GO:0016787">
    <property type="term" value="F:hydrolase activity"/>
    <property type="evidence" value="ECO:0007669"/>
    <property type="project" value="UniProtKB-KW"/>
</dbReference>
<keyword evidence="2" id="KW-0378">Hydrolase</keyword>
<name>A0A6J8A055_MYTCO</name>
<dbReference type="PANTHER" id="PTHR10151">
    <property type="entry name" value="ECTONUCLEOTIDE PYROPHOSPHATASE/PHOSPHODIESTERASE"/>
    <property type="match status" value="1"/>
</dbReference>
<feature type="compositionally biased region" description="Polar residues" evidence="1">
    <location>
        <begin position="444"/>
        <end position="493"/>
    </location>
</feature>
<dbReference type="EMBL" id="CACVKT020000431">
    <property type="protein sequence ID" value="CAC5359197.1"/>
    <property type="molecule type" value="Genomic_DNA"/>
</dbReference>
<feature type="compositionally biased region" description="Polar residues" evidence="1">
    <location>
        <begin position="376"/>
        <end position="408"/>
    </location>
</feature>
<feature type="region of interest" description="Disordered" evidence="1">
    <location>
        <begin position="376"/>
        <end position="521"/>
    </location>
</feature>
<organism evidence="2 3">
    <name type="scientific">Mytilus coruscus</name>
    <name type="common">Sea mussel</name>
    <dbReference type="NCBI Taxonomy" id="42192"/>
    <lineage>
        <taxon>Eukaryota</taxon>
        <taxon>Metazoa</taxon>
        <taxon>Spiralia</taxon>
        <taxon>Lophotrochozoa</taxon>
        <taxon>Mollusca</taxon>
        <taxon>Bivalvia</taxon>
        <taxon>Autobranchia</taxon>
        <taxon>Pteriomorphia</taxon>
        <taxon>Mytilida</taxon>
        <taxon>Mytiloidea</taxon>
        <taxon>Mytilidae</taxon>
        <taxon>Mytilinae</taxon>
        <taxon>Mytilus</taxon>
    </lineage>
</organism>
<dbReference type="PANTHER" id="PTHR10151:SF120">
    <property type="entry name" value="BIS(5'-ADENOSYL)-TRIPHOSPHATASE"/>
    <property type="match status" value="1"/>
</dbReference>
<feature type="compositionally biased region" description="Polar residues" evidence="1">
    <location>
        <begin position="415"/>
        <end position="428"/>
    </location>
</feature>
<gene>
    <name evidence="2" type="ORF">MCOR_2160</name>
</gene>
<dbReference type="Gene3D" id="3.30.1360.180">
    <property type="match status" value="1"/>
</dbReference>
<evidence type="ECO:0000256" key="1">
    <source>
        <dbReference type="SAM" id="MobiDB-lite"/>
    </source>
</evidence>
<dbReference type="AlphaFoldDB" id="A0A6J8A055"/>
<dbReference type="OrthoDB" id="415411at2759"/>
<dbReference type="EC" id="3.1.-.-" evidence="2"/>
<feature type="compositionally biased region" description="Basic and acidic residues" evidence="1">
    <location>
        <begin position="429"/>
        <end position="439"/>
    </location>
</feature>
<dbReference type="Proteomes" id="UP000507470">
    <property type="component" value="Unassembled WGS sequence"/>
</dbReference>
<feature type="compositionally biased region" description="Polar residues" evidence="1">
    <location>
        <begin position="501"/>
        <end position="514"/>
    </location>
</feature>
<dbReference type="InterPro" id="IPR017850">
    <property type="entry name" value="Alkaline_phosphatase_core_sf"/>
</dbReference>
<dbReference type="InterPro" id="IPR002591">
    <property type="entry name" value="Phosphodiest/P_Trfase"/>
</dbReference>
<sequence>MPAISSSLDRKLPKLILISMDGFRYNYLDNVPSEKITNFTNLIENGVKAKYLENVYPTVTYPNHMTLVTGLYPESHGVIHNRFWDPYLEDGFSLTDFRRNFESKWFDTGAEPIWVTNFKAGSSRDSGIILWPAGVAQIKSYMPRVIPAADDYNDTDWNLRVDTLVKWFQKNKTNIRPINLGLLYFPDPDETAHNFGPDKIDGTITDEVQQKIVQLDASLGYLKKKLNESNLWDEINIIITADHGHTNLLSLEKGQINLDKYNIDRKFYKTGSDMKNHLVMNLEPTEGTDVEKLFQNLSAIPKMNVYRKCDDSLKKLHYCQNRRIMQFVLEAEEGYFIGNTDTLKNISSKQIDGEEEWSDWSDTDLLKIHNYYELNGGQSTGEPHHTTSASQNQHTKSPGNGDNESNHCLSEESESGPSNISSEKSSNTIRDRPSQHDDIPGNGRNETNACRSNTSEIELSSTLTEQSSANTTRDISGENQDENMQIGSESTQVQHEDVQSKHQSILPNNKTTAETSEHREI</sequence>
<reference evidence="2 3" key="1">
    <citation type="submission" date="2020-06" db="EMBL/GenBank/DDBJ databases">
        <authorList>
            <person name="Li R."/>
            <person name="Bekaert M."/>
        </authorList>
    </citation>
    <scope>NUCLEOTIDE SEQUENCE [LARGE SCALE GENOMIC DNA]</scope>
    <source>
        <strain evidence="3">wild</strain>
    </source>
</reference>
<dbReference type="SUPFAM" id="SSF53649">
    <property type="entry name" value="Alkaline phosphatase-like"/>
    <property type="match status" value="1"/>
</dbReference>
<keyword evidence="3" id="KW-1185">Reference proteome</keyword>
<dbReference type="Gene3D" id="3.40.720.10">
    <property type="entry name" value="Alkaline Phosphatase, subunit A"/>
    <property type="match status" value="1"/>
</dbReference>
<dbReference type="CDD" id="cd16018">
    <property type="entry name" value="Enpp"/>
    <property type="match status" value="1"/>
</dbReference>
<evidence type="ECO:0000313" key="2">
    <source>
        <dbReference type="EMBL" id="CAC5359197.1"/>
    </source>
</evidence>
<evidence type="ECO:0000313" key="3">
    <source>
        <dbReference type="Proteomes" id="UP000507470"/>
    </source>
</evidence>
<accession>A0A6J8A055</accession>
<protein>
    <submittedName>
        <fullName evidence="2">ENPP5</fullName>
        <ecNumber evidence="2">3.1.-.-</ecNumber>
    </submittedName>
</protein>